<keyword evidence="2" id="KW-0238">DNA-binding</keyword>
<dbReference type="InterPro" id="IPR036388">
    <property type="entry name" value="WH-like_DNA-bd_sf"/>
</dbReference>
<dbReference type="SUPFAM" id="SSF48452">
    <property type="entry name" value="TPR-like"/>
    <property type="match status" value="1"/>
</dbReference>
<keyword evidence="3" id="KW-0804">Transcription</keyword>
<dbReference type="CDD" id="cd06170">
    <property type="entry name" value="LuxR_C_like"/>
    <property type="match status" value="1"/>
</dbReference>
<evidence type="ECO:0000313" key="6">
    <source>
        <dbReference type="Proteomes" id="UP000652198"/>
    </source>
</evidence>
<comment type="caution">
    <text evidence="5">The sequence shown here is derived from an EMBL/GenBank/DDBJ whole genome shotgun (WGS) entry which is preliminary data.</text>
</comment>
<dbReference type="Pfam" id="PF00196">
    <property type="entry name" value="GerE"/>
    <property type="match status" value="1"/>
</dbReference>
<protein>
    <recommendedName>
        <fullName evidence="4">HTH luxR-type domain-containing protein</fullName>
    </recommendedName>
</protein>
<evidence type="ECO:0000256" key="3">
    <source>
        <dbReference type="ARBA" id="ARBA00023163"/>
    </source>
</evidence>
<dbReference type="Gene3D" id="1.10.10.10">
    <property type="entry name" value="Winged helix-like DNA-binding domain superfamily/Winged helix DNA-binding domain"/>
    <property type="match status" value="1"/>
</dbReference>
<dbReference type="InterPro" id="IPR000792">
    <property type="entry name" value="Tscrpt_reg_LuxR_C"/>
</dbReference>
<dbReference type="PANTHER" id="PTHR44688:SF16">
    <property type="entry name" value="DNA-BINDING TRANSCRIPTIONAL ACTIVATOR DEVR_DOSR"/>
    <property type="match status" value="1"/>
</dbReference>
<evidence type="ECO:0000259" key="4">
    <source>
        <dbReference type="PROSITE" id="PS50043"/>
    </source>
</evidence>
<evidence type="ECO:0000313" key="5">
    <source>
        <dbReference type="EMBL" id="NPT46991.1"/>
    </source>
</evidence>
<reference evidence="5 6" key="1">
    <citation type="submission" date="2019-11" db="EMBL/GenBank/DDBJ databases">
        <title>Metabolism of dissolved organic matter in forest soils.</title>
        <authorList>
            <person name="Cyle K.T."/>
            <person name="Wilhelm R.C."/>
            <person name="Martinez C.E."/>
        </authorList>
    </citation>
    <scope>NUCLEOTIDE SEQUENCE [LARGE SCALE GENOMIC DNA]</scope>
    <source>
        <strain evidence="5 6">1N</strain>
    </source>
</reference>
<dbReference type="PRINTS" id="PR00038">
    <property type="entry name" value="HTHLUXR"/>
</dbReference>
<dbReference type="Proteomes" id="UP000652198">
    <property type="component" value="Unassembled WGS sequence"/>
</dbReference>
<evidence type="ECO:0000256" key="2">
    <source>
        <dbReference type="ARBA" id="ARBA00023125"/>
    </source>
</evidence>
<dbReference type="Pfam" id="PF17874">
    <property type="entry name" value="TPR_MalT"/>
    <property type="match status" value="1"/>
</dbReference>
<keyword evidence="6" id="KW-1185">Reference proteome</keyword>
<accession>A0ABX2C342</accession>
<dbReference type="PROSITE" id="PS50043">
    <property type="entry name" value="HTH_LUXR_2"/>
    <property type="match status" value="1"/>
</dbReference>
<dbReference type="InterPro" id="IPR059106">
    <property type="entry name" value="WHD_MalT"/>
</dbReference>
<organism evidence="5 6">
    <name type="scientific">Paraburkholderia solitsugae</name>
    <dbReference type="NCBI Taxonomy" id="2675748"/>
    <lineage>
        <taxon>Bacteria</taxon>
        <taxon>Pseudomonadati</taxon>
        <taxon>Pseudomonadota</taxon>
        <taxon>Betaproteobacteria</taxon>
        <taxon>Burkholderiales</taxon>
        <taxon>Burkholderiaceae</taxon>
        <taxon>Paraburkholderia</taxon>
    </lineage>
</organism>
<proteinExistence type="predicted"/>
<dbReference type="Pfam" id="PF25873">
    <property type="entry name" value="WHD_MalT"/>
    <property type="match status" value="1"/>
</dbReference>
<feature type="domain" description="HTH luxR-type" evidence="4">
    <location>
        <begin position="846"/>
        <end position="911"/>
    </location>
</feature>
<dbReference type="InterPro" id="IPR041617">
    <property type="entry name" value="TPR_MalT"/>
</dbReference>
<dbReference type="InterPro" id="IPR011990">
    <property type="entry name" value="TPR-like_helical_dom_sf"/>
</dbReference>
<gene>
    <name evidence="5" type="ORF">GNZ12_37970</name>
</gene>
<keyword evidence="1" id="KW-0805">Transcription regulation</keyword>
<dbReference type="InterPro" id="IPR016032">
    <property type="entry name" value="Sig_transdc_resp-reg_C-effctor"/>
</dbReference>
<sequence length="914" mass="102086">MVPVVATRLRPPVRAGVAVPREVLPAALGHLRSRRLLLVRAPAGYGKSLLMAQLHDALRASGRKSIAWVSVADIGSSFPEVAMHSAAALAQTVPGLDSGVKALFEAHINASPETISAMLCNELERTAGDLYLFVDDLHVLAGSPAERLFECLLRDAPGQMHFAIASRMEPGFSVARLRARGDLGEIDARALRFSRNEARLFFENGHSTLPSAELIDLACTTTEGWAAGLQLLSLSVGNEGDWAERLHSLSGSNRAVGAFLAEDVFSAQKEEVQRFLIESSILRQFNAGLCDEVGKRSDSRLIIDQLQRQGLFIFSLDEDEHWFRYHHLFSQFLQKRLSETDAPLMSALHHRAAQWFRSNSMLDDAMFHAFASRDFRYAASLLDDACNDLFYQGQLLSLMTWVKQIPERIINEYPKIQLVRAWNLTLEWRFEEAGSVLSSVFKRIRAMVDGGTLTPEAASRLLHVYQHRRMMLALFTDDMRTVERMCLDLLADLPDDDPYLRGSVELCIIYSQREFYRLDSLHRIEEAARSYFERAHSQFVLVWHESIIGPSLIQRGELDAAANGYRSAIGIADRIGGHHSPLGAMPAMMLAELKMDRGDYSEAKALWDEYLPVCEELGLLDHLIAAYVGRARLAALYRDYETAAAMLSRATQFAEAKSFDRLFWHATAEKIRQAAQRNDVNAAVRIANEAKLPRDAGSLYPGDQTTTRTEAMAVAWIRLALVRGFAKEAEALARRWHAFAVQRSCIRTKIRMAVLMAASRLASEDHRGATRALMQTLVDAVPRGVVLPFIEEGDAVKQTVATIFGISANIESAAEFSEVLLNAYKTSPERVLVRSGIAPERSSEATVTTDGRLSQREIDILEFVSQGLQNKEIAERLGLAEGSVKWYMQQIYMKLGVRRRLKAFQKAKALGLIR</sequence>
<dbReference type="PANTHER" id="PTHR44688">
    <property type="entry name" value="DNA-BINDING TRANSCRIPTIONAL ACTIVATOR DEVR_DOSR"/>
    <property type="match status" value="1"/>
</dbReference>
<dbReference type="SMART" id="SM00421">
    <property type="entry name" value="HTH_LUXR"/>
    <property type="match status" value="1"/>
</dbReference>
<dbReference type="Gene3D" id="1.25.40.10">
    <property type="entry name" value="Tetratricopeptide repeat domain"/>
    <property type="match status" value="1"/>
</dbReference>
<dbReference type="RefSeq" id="WP_172317361.1">
    <property type="nucleotide sequence ID" value="NZ_WOEY01000152.1"/>
</dbReference>
<dbReference type="SUPFAM" id="SSF46894">
    <property type="entry name" value="C-terminal effector domain of the bipartite response regulators"/>
    <property type="match status" value="1"/>
</dbReference>
<evidence type="ECO:0000256" key="1">
    <source>
        <dbReference type="ARBA" id="ARBA00023015"/>
    </source>
</evidence>
<name>A0ABX2C342_9BURK</name>
<dbReference type="EMBL" id="WOEY01000152">
    <property type="protein sequence ID" value="NPT46991.1"/>
    <property type="molecule type" value="Genomic_DNA"/>
</dbReference>